<evidence type="ECO:0000313" key="2">
    <source>
        <dbReference type="EMBL" id="KZT33570.1"/>
    </source>
</evidence>
<feature type="region of interest" description="Disordered" evidence="1">
    <location>
        <begin position="148"/>
        <end position="234"/>
    </location>
</feature>
<accession>A0A165YSW0</accession>
<dbReference type="EMBL" id="KV428232">
    <property type="protein sequence ID" value="KZT33570.1"/>
    <property type="molecule type" value="Genomic_DNA"/>
</dbReference>
<proteinExistence type="predicted"/>
<protein>
    <submittedName>
        <fullName evidence="2">Uncharacterized protein</fullName>
    </submittedName>
</protein>
<evidence type="ECO:0000313" key="3">
    <source>
        <dbReference type="Proteomes" id="UP000076798"/>
    </source>
</evidence>
<dbReference type="AlphaFoldDB" id="A0A165YSW0"/>
<feature type="compositionally biased region" description="Polar residues" evidence="1">
    <location>
        <begin position="167"/>
        <end position="193"/>
    </location>
</feature>
<sequence length="454" mass="50983">MNTMHTPVTTPHKQMQEALHKKGLVIINWPYEIRPFFEKRPAELTGVEIGKLIRALLHPNPASRVQLISRHHFSREKQPGYVSYISSFHETPQKRQIIDEDYNEDNDSPVGPLIIVPPAGRCSCHLSTCKPIDLSKWINIDNTVVIPKTTESDSPRRTKRKSDHLNSKNSQETSSCSLDQNMPKTRSASGSTTPKHRAPDGSSKVPRLSQHITADESGPSYPSPSAGIIEPSPNRTSLVGTVGYSAQPAQTSEPSQPLFGLRKRLGQTPAQQIGKAMVAVLAIRDPSVNIDFAGKQEMVWKILDSLDCIPPIPTFPPATENAWSDIAELAASHHVDPGWLLDRMARWFSHILEISTVPIEDLVVTIRAVRKLLHVANLPLKQKFVEEAEKLILRWWINLVPPTALRIDYNRAWCLLGELSDLRDINFEDEDTIQLCWKRAFRQGLKEEHGRAAL</sequence>
<name>A0A165YSW0_9AGAM</name>
<reference evidence="2 3" key="1">
    <citation type="journal article" date="2016" name="Mol. Biol. Evol.">
        <title>Comparative Genomics of Early-Diverging Mushroom-Forming Fungi Provides Insights into the Origins of Lignocellulose Decay Capabilities.</title>
        <authorList>
            <person name="Nagy L.G."/>
            <person name="Riley R."/>
            <person name="Tritt A."/>
            <person name="Adam C."/>
            <person name="Daum C."/>
            <person name="Floudas D."/>
            <person name="Sun H."/>
            <person name="Yadav J.S."/>
            <person name="Pangilinan J."/>
            <person name="Larsson K.H."/>
            <person name="Matsuura K."/>
            <person name="Barry K."/>
            <person name="Labutti K."/>
            <person name="Kuo R."/>
            <person name="Ohm R.A."/>
            <person name="Bhattacharya S.S."/>
            <person name="Shirouzu T."/>
            <person name="Yoshinaga Y."/>
            <person name="Martin F.M."/>
            <person name="Grigoriev I.V."/>
            <person name="Hibbett D.S."/>
        </authorList>
    </citation>
    <scope>NUCLEOTIDE SEQUENCE [LARGE SCALE GENOMIC DNA]</scope>
    <source>
        <strain evidence="2 3">HHB10207 ss-3</strain>
    </source>
</reference>
<evidence type="ECO:0000256" key="1">
    <source>
        <dbReference type="SAM" id="MobiDB-lite"/>
    </source>
</evidence>
<gene>
    <name evidence="2" type="ORF">SISSUDRAFT_397387</name>
</gene>
<keyword evidence="3" id="KW-1185">Reference proteome</keyword>
<dbReference type="Proteomes" id="UP000076798">
    <property type="component" value="Unassembled WGS sequence"/>
</dbReference>
<organism evidence="2 3">
    <name type="scientific">Sistotremastrum suecicum HHB10207 ss-3</name>
    <dbReference type="NCBI Taxonomy" id="1314776"/>
    <lineage>
        <taxon>Eukaryota</taxon>
        <taxon>Fungi</taxon>
        <taxon>Dikarya</taxon>
        <taxon>Basidiomycota</taxon>
        <taxon>Agaricomycotina</taxon>
        <taxon>Agaricomycetes</taxon>
        <taxon>Sistotremastrales</taxon>
        <taxon>Sistotremastraceae</taxon>
        <taxon>Sistotremastrum</taxon>
    </lineage>
</organism>